<comment type="caution">
    <text evidence="2">The sequence shown here is derived from an EMBL/GenBank/DDBJ whole genome shotgun (WGS) entry which is preliminary data.</text>
</comment>
<protein>
    <recommendedName>
        <fullName evidence="1">Metallo-beta-lactamase domain-containing protein</fullName>
    </recommendedName>
</protein>
<dbReference type="InterPro" id="IPR036866">
    <property type="entry name" value="RibonucZ/Hydroxyglut_hydro"/>
</dbReference>
<evidence type="ECO:0000313" key="3">
    <source>
        <dbReference type="Proteomes" id="UP000094849"/>
    </source>
</evidence>
<dbReference type="InterPro" id="IPR001279">
    <property type="entry name" value="Metallo-B-lactamas"/>
</dbReference>
<feature type="domain" description="Metallo-beta-lactamase" evidence="1">
    <location>
        <begin position="30"/>
        <end position="226"/>
    </location>
</feature>
<dbReference type="AlphaFoldDB" id="A0A1E2USV8"/>
<name>A0A1E2USV8_9GAMM</name>
<evidence type="ECO:0000313" key="2">
    <source>
        <dbReference type="EMBL" id="ODB97829.1"/>
    </source>
</evidence>
<accession>A0A1E2USV8</accession>
<proteinExistence type="predicted"/>
<reference evidence="2 3" key="1">
    <citation type="submission" date="2016-03" db="EMBL/GenBank/DDBJ databases">
        <title>Chemosynthetic sulphur-oxidizing symbionts of marine invertebrate animals are capable of nitrogen fixation.</title>
        <authorList>
            <person name="Petersen J.M."/>
            <person name="Kemper A."/>
            <person name="Gruber-Vodicka H."/>
            <person name="Cardini U."/>
            <person name="Geest Mvander."/>
            <person name="Kleiner M."/>
            <person name="Bulgheresi S."/>
            <person name="Fussmann M."/>
            <person name="Herbold C."/>
            <person name="Seah B.K.B."/>
            <person name="Antony C.Paul."/>
            <person name="Liu D."/>
            <person name="Belitz A."/>
            <person name="Weber M."/>
        </authorList>
    </citation>
    <scope>NUCLEOTIDE SEQUENCE [LARGE SCALE GENOMIC DNA]</scope>
    <source>
        <strain evidence="2">G_D</strain>
    </source>
</reference>
<dbReference type="Pfam" id="PF23023">
    <property type="entry name" value="Anti-Pycsar_Apyc1"/>
    <property type="match status" value="1"/>
</dbReference>
<dbReference type="Proteomes" id="UP000094849">
    <property type="component" value="Unassembled WGS sequence"/>
</dbReference>
<dbReference type="PANTHER" id="PTHR42663:SF6">
    <property type="entry name" value="HYDROLASE C777.06C-RELATED"/>
    <property type="match status" value="1"/>
</dbReference>
<organism evidence="2 3">
    <name type="scientific">Candidatus Thiodiazotropha endoloripes</name>
    <dbReference type="NCBI Taxonomy" id="1818881"/>
    <lineage>
        <taxon>Bacteria</taxon>
        <taxon>Pseudomonadati</taxon>
        <taxon>Pseudomonadota</taxon>
        <taxon>Gammaproteobacteria</taxon>
        <taxon>Chromatiales</taxon>
        <taxon>Sedimenticolaceae</taxon>
        <taxon>Candidatus Thiodiazotropha</taxon>
    </lineage>
</organism>
<dbReference type="RefSeq" id="WP_069005817.1">
    <property type="nucleotide sequence ID" value="NZ_LVJX01000011.1"/>
</dbReference>
<sequence length="276" mass="31613">MNPADEQFPDLSALSLRFLGVGNAQATELGASAAVLENHAKPILLIDCGPDTLSRFRQRYGDIEPSALFITHAHFDHIGGLEGWFYRLMTNNIDRKPKLYIPVKLLPVLQRRIADYPNFMAEGGCNFWEAFQLIPVSERFWLNDLLFDLFPVRHHEYDTAFGLALKGHFLFTGDTLPIPEVLIRFASHGELIFHDCTVDESPSHTSLSEIKRTYRPEQWRRMIFYHYASLSDRKLIETTGLQVAKPDQSYPLSPARKPYSHLQISCIPSEQHDKSE</sequence>
<dbReference type="EMBL" id="LVJZ01000003">
    <property type="protein sequence ID" value="ODB97829.1"/>
    <property type="molecule type" value="Genomic_DNA"/>
</dbReference>
<dbReference type="PANTHER" id="PTHR42663">
    <property type="entry name" value="HYDROLASE C777.06C-RELATED-RELATED"/>
    <property type="match status" value="1"/>
</dbReference>
<evidence type="ECO:0000259" key="1">
    <source>
        <dbReference type="SMART" id="SM00849"/>
    </source>
</evidence>
<dbReference type="SMART" id="SM00849">
    <property type="entry name" value="Lactamase_B"/>
    <property type="match status" value="1"/>
</dbReference>
<keyword evidence="3" id="KW-1185">Reference proteome</keyword>
<gene>
    <name evidence="2" type="ORF">A3196_14325</name>
</gene>
<dbReference type="Gene3D" id="3.60.15.10">
    <property type="entry name" value="Ribonuclease Z/Hydroxyacylglutathione hydrolase-like"/>
    <property type="match status" value="1"/>
</dbReference>
<dbReference type="SUPFAM" id="SSF56281">
    <property type="entry name" value="Metallo-hydrolase/oxidoreductase"/>
    <property type="match status" value="1"/>
</dbReference>
<dbReference type="STRING" id="1818881.A3196_14325"/>